<proteinExistence type="predicted"/>
<reference evidence="1" key="1">
    <citation type="submission" date="2021-02" db="EMBL/GenBank/DDBJ databases">
        <authorList>
            <person name="Dougan E. K."/>
            <person name="Rhodes N."/>
            <person name="Thang M."/>
            <person name="Chan C."/>
        </authorList>
    </citation>
    <scope>NUCLEOTIDE SEQUENCE</scope>
</reference>
<protein>
    <recommendedName>
        <fullName evidence="3">Calmodulin-lysine N-methyltransferase</fullName>
    </recommendedName>
</protein>
<dbReference type="AlphaFoldDB" id="A0A813FGU0"/>
<sequence length="292" mass="32393">MMRCQDKWPGERSERAKELDMLISKEFGTDSITTWLCPMLMRDELSEVSEALIEELVLARQQEVMLISLDALGSVRVSVAGSTVSEWTMADGRFVWHGARAMVKLIASSEIDVRGKRVLEMGCGLGVVGLACAIAGASSVLLSDHDTELLRACERSAWLNDLQQVIATSRLDWDDSTSSSLLQKDFRPFDVILGADIIYDPKHAISVLGVISRFLDEGFASEAILVTGESDKREGITELDKRLGVDSSELAGMSGAMLCGSFGNLKWTLRHLPKNVEGRWQRFYRFGYEHVL</sequence>
<name>A0A813FGU0_POLGL</name>
<dbReference type="InterPro" id="IPR029063">
    <property type="entry name" value="SAM-dependent_MTases_sf"/>
</dbReference>
<keyword evidence="2" id="KW-1185">Reference proteome</keyword>
<dbReference type="PANTHER" id="PTHR14614">
    <property type="entry name" value="HEPATOCELLULAR CARCINOMA-ASSOCIATED ANTIGEN"/>
    <property type="match status" value="1"/>
</dbReference>
<comment type="caution">
    <text evidence="1">The sequence shown here is derived from an EMBL/GenBank/DDBJ whole genome shotgun (WGS) entry which is preliminary data.</text>
</comment>
<evidence type="ECO:0000313" key="1">
    <source>
        <dbReference type="EMBL" id="CAE8612553.1"/>
    </source>
</evidence>
<dbReference type="OMA" id="ACERSIV"/>
<dbReference type="InterPro" id="IPR019410">
    <property type="entry name" value="Methyltransf_16"/>
</dbReference>
<dbReference type="Pfam" id="PF10294">
    <property type="entry name" value="Methyltransf_16"/>
    <property type="match status" value="1"/>
</dbReference>
<evidence type="ECO:0000313" key="2">
    <source>
        <dbReference type="Proteomes" id="UP000654075"/>
    </source>
</evidence>
<organism evidence="1 2">
    <name type="scientific">Polarella glacialis</name>
    <name type="common">Dinoflagellate</name>
    <dbReference type="NCBI Taxonomy" id="89957"/>
    <lineage>
        <taxon>Eukaryota</taxon>
        <taxon>Sar</taxon>
        <taxon>Alveolata</taxon>
        <taxon>Dinophyceae</taxon>
        <taxon>Suessiales</taxon>
        <taxon>Suessiaceae</taxon>
        <taxon>Polarella</taxon>
    </lineage>
</organism>
<evidence type="ECO:0008006" key="3">
    <source>
        <dbReference type="Google" id="ProtNLM"/>
    </source>
</evidence>
<dbReference type="OrthoDB" id="443981at2759"/>
<gene>
    <name evidence="1" type="ORF">PGLA1383_LOCUS30343</name>
</gene>
<dbReference type="EMBL" id="CAJNNV010025129">
    <property type="protein sequence ID" value="CAE8612553.1"/>
    <property type="molecule type" value="Genomic_DNA"/>
</dbReference>
<dbReference type="SUPFAM" id="SSF53335">
    <property type="entry name" value="S-adenosyl-L-methionine-dependent methyltransferases"/>
    <property type="match status" value="1"/>
</dbReference>
<dbReference type="Gene3D" id="3.40.50.150">
    <property type="entry name" value="Vaccinia Virus protein VP39"/>
    <property type="match status" value="1"/>
</dbReference>
<dbReference type="Proteomes" id="UP000654075">
    <property type="component" value="Unassembled WGS sequence"/>
</dbReference>
<accession>A0A813FGU0</accession>